<evidence type="ECO:0000256" key="5">
    <source>
        <dbReference type="ARBA" id="ARBA00022944"/>
    </source>
</evidence>
<evidence type="ECO:0000256" key="7">
    <source>
        <dbReference type="SAM" id="Phobius"/>
    </source>
</evidence>
<dbReference type="InterPro" id="IPR051612">
    <property type="entry name" value="Teichoic_Acid_Biosynth"/>
</dbReference>
<dbReference type="InterPro" id="IPR043149">
    <property type="entry name" value="TagF_N"/>
</dbReference>
<comment type="subcellular location">
    <subcellularLocation>
        <location evidence="1">Cell membrane</location>
        <topology evidence="1">Peripheral membrane protein</topology>
    </subcellularLocation>
</comment>
<keyword evidence="7" id="KW-1133">Transmembrane helix</keyword>
<keyword evidence="7" id="KW-0812">Transmembrane</keyword>
<comment type="caution">
    <text evidence="8">The sequence shown here is derived from an EMBL/GenBank/DDBJ whole genome shotgun (WGS) entry which is preliminary data.</text>
</comment>
<evidence type="ECO:0000256" key="2">
    <source>
        <dbReference type="ARBA" id="ARBA00010488"/>
    </source>
</evidence>
<evidence type="ECO:0000313" key="8">
    <source>
        <dbReference type="EMBL" id="GHH97458.1"/>
    </source>
</evidence>
<evidence type="ECO:0000256" key="1">
    <source>
        <dbReference type="ARBA" id="ARBA00004202"/>
    </source>
</evidence>
<proteinExistence type="inferred from homology"/>
<keyword evidence="4" id="KW-0808">Transferase</keyword>
<reference evidence="8 9" key="1">
    <citation type="journal article" date="2022" name="Int. J. Syst. Evol. Microbiol.">
        <title>Neobacillus kokaensis sp. nov., isolated from soil.</title>
        <authorList>
            <person name="Yuki K."/>
            <person name="Matsubara H."/>
            <person name="Yamaguchi S."/>
        </authorList>
    </citation>
    <scope>NUCLEOTIDE SEQUENCE [LARGE SCALE GENOMIC DNA]</scope>
    <source>
        <strain evidence="8 9">LOB 377</strain>
    </source>
</reference>
<dbReference type="Pfam" id="PF04464">
    <property type="entry name" value="Glyphos_transf"/>
    <property type="match status" value="1"/>
</dbReference>
<evidence type="ECO:0000256" key="3">
    <source>
        <dbReference type="ARBA" id="ARBA00022475"/>
    </source>
</evidence>
<dbReference type="SUPFAM" id="SSF53756">
    <property type="entry name" value="UDP-Glycosyltransferase/glycogen phosphorylase"/>
    <property type="match status" value="1"/>
</dbReference>
<protein>
    <recommendedName>
        <fullName evidence="10">CDP-glycerol--glycerophosphate glycerophosphotransferase</fullName>
    </recommendedName>
</protein>
<keyword evidence="3" id="KW-1003">Cell membrane</keyword>
<evidence type="ECO:0008006" key="10">
    <source>
        <dbReference type="Google" id="ProtNLM"/>
    </source>
</evidence>
<feature type="transmembrane region" description="Helical" evidence="7">
    <location>
        <begin position="7"/>
        <end position="26"/>
    </location>
</feature>
<comment type="similarity">
    <text evidence="2">Belongs to the CDP-glycerol glycerophosphotransferase family.</text>
</comment>
<dbReference type="PANTHER" id="PTHR37316">
    <property type="entry name" value="TEICHOIC ACID GLYCEROL-PHOSPHATE PRIMASE"/>
    <property type="match status" value="1"/>
</dbReference>
<dbReference type="Gene3D" id="3.40.50.11820">
    <property type="match status" value="1"/>
</dbReference>
<accession>A0ABQ3N1R8</accession>
<dbReference type="InterPro" id="IPR007554">
    <property type="entry name" value="Glycerophosphate_synth"/>
</dbReference>
<evidence type="ECO:0000256" key="6">
    <source>
        <dbReference type="ARBA" id="ARBA00023136"/>
    </source>
</evidence>
<keyword evidence="6 7" id="KW-0472">Membrane</keyword>
<keyword evidence="5" id="KW-0777">Teichoic acid biosynthesis</keyword>
<dbReference type="Proteomes" id="UP000637074">
    <property type="component" value="Unassembled WGS sequence"/>
</dbReference>
<dbReference type="RefSeq" id="WP_191270344.1">
    <property type="nucleotide sequence ID" value="NZ_BNDS01000003.1"/>
</dbReference>
<keyword evidence="9" id="KW-1185">Reference proteome</keyword>
<organism evidence="8 9">
    <name type="scientific">Neobacillus kokaensis</name>
    <dbReference type="NCBI Taxonomy" id="2759023"/>
    <lineage>
        <taxon>Bacteria</taxon>
        <taxon>Bacillati</taxon>
        <taxon>Bacillota</taxon>
        <taxon>Bacilli</taxon>
        <taxon>Bacillales</taxon>
        <taxon>Bacillaceae</taxon>
        <taxon>Neobacillus</taxon>
    </lineage>
</organism>
<dbReference type="Gene3D" id="3.40.50.12580">
    <property type="match status" value="1"/>
</dbReference>
<evidence type="ECO:0000256" key="4">
    <source>
        <dbReference type="ARBA" id="ARBA00022679"/>
    </source>
</evidence>
<gene>
    <name evidence="8" type="primary">tagB</name>
    <name evidence="8" type="ORF">AM1BK_10010</name>
</gene>
<evidence type="ECO:0000313" key="9">
    <source>
        <dbReference type="Proteomes" id="UP000637074"/>
    </source>
</evidence>
<sequence>MARELAISLYLFVFKCVFFIFNQLPLKNKTTFVISFGDNSQYIFEEMKRQNIQTEVVFLCKGTSLNKFNDYHGVKTIPFETLHLLDWFKSVYHLATSRNILIDNYFGFLASIQFKAGVECIQLWHASGAMKKFGLEDESIKNRSNRANQRFLQVYSRFNKVIVGSEVMADVFKKSFNLKEKNILRTGIPRTDFFYNQEIKHKVLEKFAQKHPELIGKKVILYAPTYRDDEINDFSLKLDVEKMQRALGNEYIVILRLHPAIRNSIDIGRGPAGFLFDFSSDEYEINELLIVSDILITDYSSIPFEYSLLQRPMIFFTYDLEEYKVKRGVLKGFEDNLPGPIVKDTDSIIELIKQNSFDLDKVAYYAELWNKYSKGYSSAKMVHYMFLEKSPQAFQETSAYS</sequence>
<name>A0ABQ3N1R8_9BACI</name>
<dbReference type="InterPro" id="IPR043148">
    <property type="entry name" value="TagF_C"/>
</dbReference>
<dbReference type="EMBL" id="BNDS01000003">
    <property type="protein sequence ID" value="GHH97458.1"/>
    <property type="molecule type" value="Genomic_DNA"/>
</dbReference>
<dbReference type="PANTHER" id="PTHR37316:SF1">
    <property type="entry name" value="TEICHOIC ACID GLYCEROL-PHOSPHATE PRIMASE"/>
    <property type="match status" value="1"/>
</dbReference>